<dbReference type="Proteomes" id="UP001164929">
    <property type="component" value="Chromosome 14"/>
</dbReference>
<gene>
    <name evidence="1" type="ORF">NC653_033163</name>
</gene>
<evidence type="ECO:0000313" key="1">
    <source>
        <dbReference type="EMBL" id="KAJ6972766.1"/>
    </source>
</evidence>
<reference evidence="1" key="1">
    <citation type="journal article" date="2023" name="Mol. Ecol. Resour.">
        <title>Chromosome-level genome assembly of a triploid poplar Populus alba 'Berolinensis'.</title>
        <authorList>
            <person name="Chen S."/>
            <person name="Yu Y."/>
            <person name="Wang X."/>
            <person name="Wang S."/>
            <person name="Zhang T."/>
            <person name="Zhou Y."/>
            <person name="He R."/>
            <person name="Meng N."/>
            <person name="Wang Y."/>
            <person name="Liu W."/>
            <person name="Liu Z."/>
            <person name="Liu J."/>
            <person name="Guo Q."/>
            <person name="Huang H."/>
            <person name="Sederoff R.R."/>
            <person name="Wang G."/>
            <person name="Qu G."/>
            <person name="Chen S."/>
        </authorList>
    </citation>
    <scope>NUCLEOTIDE SEQUENCE</scope>
    <source>
        <strain evidence="1">SC-2020</strain>
    </source>
</reference>
<dbReference type="EMBL" id="JAQIZT010000014">
    <property type="protein sequence ID" value="KAJ6972766.1"/>
    <property type="molecule type" value="Genomic_DNA"/>
</dbReference>
<proteinExistence type="predicted"/>
<keyword evidence="2" id="KW-1185">Reference proteome</keyword>
<comment type="caution">
    <text evidence="1">The sequence shown here is derived from an EMBL/GenBank/DDBJ whole genome shotgun (WGS) entry which is preliminary data.</text>
</comment>
<evidence type="ECO:0000313" key="2">
    <source>
        <dbReference type="Proteomes" id="UP001164929"/>
    </source>
</evidence>
<dbReference type="AlphaFoldDB" id="A0AAD6LTB0"/>
<accession>A0AAD6LTB0</accession>
<organism evidence="1 2">
    <name type="scientific">Populus alba x Populus x berolinensis</name>
    <dbReference type="NCBI Taxonomy" id="444605"/>
    <lineage>
        <taxon>Eukaryota</taxon>
        <taxon>Viridiplantae</taxon>
        <taxon>Streptophyta</taxon>
        <taxon>Embryophyta</taxon>
        <taxon>Tracheophyta</taxon>
        <taxon>Spermatophyta</taxon>
        <taxon>Magnoliopsida</taxon>
        <taxon>eudicotyledons</taxon>
        <taxon>Gunneridae</taxon>
        <taxon>Pentapetalae</taxon>
        <taxon>rosids</taxon>
        <taxon>fabids</taxon>
        <taxon>Malpighiales</taxon>
        <taxon>Salicaceae</taxon>
        <taxon>Saliceae</taxon>
        <taxon>Populus</taxon>
    </lineage>
</organism>
<protein>
    <submittedName>
        <fullName evidence="1">Uncharacterized protein</fullName>
    </submittedName>
</protein>
<sequence>MAMARASSGPTYSKRFYAALYQQVRDEEEKLAEGIKLYVTSAKAI</sequence>
<name>A0AAD6LTB0_9ROSI</name>